<evidence type="ECO:0000313" key="4">
    <source>
        <dbReference type="Proteomes" id="UP001329915"/>
    </source>
</evidence>
<dbReference type="GO" id="GO:0016787">
    <property type="term" value="F:hydrolase activity"/>
    <property type="evidence" value="ECO:0007669"/>
    <property type="project" value="UniProtKB-KW"/>
</dbReference>
<dbReference type="SMART" id="SM00636">
    <property type="entry name" value="Glyco_18"/>
    <property type="match status" value="1"/>
</dbReference>
<dbReference type="Proteomes" id="UP001329915">
    <property type="component" value="Chromosome"/>
</dbReference>
<dbReference type="Gene3D" id="3.20.20.80">
    <property type="entry name" value="Glycosidases"/>
    <property type="match status" value="1"/>
</dbReference>
<keyword evidence="3" id="KW-0378">Hydrolase</keyword>
<dbReference type="GO" id="GO:0008061">
    <property type="term" value="F:chitin binding"/>
    <property type="evidence" value="ECO:0007669"/>
    <property type="project" value="InterPro"/>
</dbReference>
<keyword evidence="1" id="KW-0812">Transmembrane</keyword>
<dbReference type="InterPro" id="IPR012854">
    <property type="entry name" value="Cu_amine_oxidase-like_N"/>
</dbReference>
<dbReference type="SUPFAM" id="SSF51445">
    <property type="entry name" value="(Trans)glycosidases"/>
    <property type="match status" value="1"/>
</dbReference>
<dbReference type="PROSITE" id="PS51910">
    <property type="entry name" value="GH18_2"/>
    <property type="match status" value="1"/>
</dbReference>
<dbReference type="Gene3D" id="3.30.457.10">
    <property type="entry name" value="Copper amine oxidase-like, N-terminal domain"/>
    <property type="match status" value="1"/>
</dbReference>
<dbReference type="RefSeq" id="WP_366923954.1">
    <property type="nucleotide sequence ID" value="NZ_CP121694.1"/>
</dbReference>
<dbReference type="Gene3D" id="3.10.50.10">
    <property type="match status" value="1"/>
</dbReference>
<evidence type="ECO:0000259" key="2">
    <source>
        <dbReference type="PROSITE" id="PS51910"/>
    </source>
</evidence>
<accession>A0AAU0ULK3</accession>
<gene>
    <name evidence="3" type="ORF">MFMK1_000891</name>
</gene>
<feature type="transmembrane region" description="Helical" evidence="1">
    <location>
        <begin position="12"/>
        <end position="34"/>
    </location>
</feature>
<dbReference type="InterPro" id="IPR001223">
    <property type="entry name" value="Glyco_hydro18_cat"/>
</dbReference>
<dbReference type="GO" id="GO:0005975">
    <property type="term" value="P:carbohydrate metabolic process"/>
    <property type="evidence" value="ECO:0007669"/>
    <property type="project" value="InterPro"/>
</dbReference>
<reference evidence="3 4" key="1">
    <citation type="submission" date="2023-04" db="EMBL/GenBank/DDBJ databases">
        <authorList>
            <person name="Hsu D."/>
        </authorList>
    </citation>
    <scope>NUCLEOTIDE SEQUENCE [LARGE SCALE GENOMIC DNA]</scope>
    <source>
        <strain evidence="3 4">MK1</strain>
    </source>
</reference>
<sequence>MELERKKRYYGPPWLFFFLSLVVLLSFGAGLYFYPAFIKQSFETKLHLILEDKDLGRDKADVINGDVYLPLAIIREHLDENIFWEEDTGTVVVTTKDRVVRMATKDLTARVNSQEVTLQAPVIERDGVPWVPVEFLAPLYRVDINYFSDTGRVVITRLDKRQDIGRVLKEIKLRTAWGFRNPWLKELEPGAVVTVFEVNAGYARVRTKGGLLGYIPADSIHDKRTIVPESQEEPGAAKLWHPEDKKINLTWEFVTGRNPDTTKIPQLTGVNVVSPTWFYLSDSRGNIANKASSSYVSWAHRQNYQVWALFSNDFDRERTHAVLTSAGKREQVIDQLLVYASLYQLNGINIDFENVYLKDRELLVQFVRELVPLAHQQGLVVSIDVTIKGGSANYSLFYDRKALGKAVDYVILMTYDEHWASSPKAGSVASLPWVEDGVRGLLEDVPQEKLVLGVPFYTRLWIEKEAEDGSLTVKSQALSMNAAERLLEEKGAEVTHDNAAGQHYASWQQGDIVYEIWLENEESMRQRASLVKKYGLAGIASWRRGFEKSSIWQVIDEELKRN</sequence>
<dbReference type="InterPro" id="IPR011583">
    <property type="entry name" value="Chitinase_II/V-like_cat"/>
</dbReference>
<dbReference type="EMBL" id="CP121694">
    <property type="protein sequence ID" value="WRO21097.1"/>
    <property type="molecule type" value="Genomic_DNA"/>
</dbReference>
<dbReference type="AlphaFoldDB" id="A0AAU0ULK3"/>
<dbReference type="SUPFAM" id="SSF55383">
    <property type="entry name" value="Copper amine oxidase, domain N"/>
    <property type="match status" value="1"/>
</dbReference>
<dbReference type="KEGG" id="dbc:MFMK1_000891"/>
<organism evidence="3 4">
    <name type="scientific">Metallumcola ferriviriculae</name>
    <dbReference type="NCBI Taxonomy" id="3039180"/>
    <lineage>
        <taxon>Bacteria</taxon>
        <taxon>Bacillati</taxon>
        <taxon>Bacillota</taxon>
        <taxon>Clostridia</taxon>
        <taxon>Neomoorellales</taxon>
        <taxon>Desulfitibacteraceae</taxon>
        <taxon>Metallumcola</taxon>
    </lineage>
</organism>
<evidence type="ECO:0000313" key="3">
    <source>
        <dbReference type="EMBL" id="WRO21097.1"/>
    </source>
</evidence>
<dbReference type="InterPro" id="IPR017853">
    <property type="entry name" value="GH"/>
</dbReference>
<protein>
    <submittedName>
        <fullName evidence="3">Glycosyl hydrolase family 18 protein</fullName>
    </submittedName>
</protein>
<keyword evidence="1" id="KW-0472">Membrane</keyword>
<dbReference type="InterPro" id="IPR036582">
    <property type="entry name" value="Mao_N_sf"/>
</dbReference>
<dbReference type="Pfam" id="PF07833">
    <property type="entry name" value="Cu_amine_oxidN1"/>
    <property type="match status" value="1"/>
</dbReference>
<dbReference type="InterPro" id="IPR029070">
    <property type="entry name" value="Chitinase_insertion_sf"/>
</dbReference>
<dbReference type="Pfam" id="PF00704">
    <property type="entry name" value="Glyco_hydro_18"/>
    <property type="match status" value="1"/>
</dbReference>
<keyword evidence="4" id="KW-1185">Reference proteome</keyword>
<dbReference type="PANTHER" id="PTHR46066">
    <property type="entry name" value="CHITINASE DOMAIN-CONTAINING PROTEIN 1 FAMILY MEMBER"/>
    <property type="match status" value="1"/>
</dbReference>
<dbReference type="PANTHER" id="PTHR46066:SF2">
    <property type="entry name" value="CHITINASE DOMAIN-CONTAINING PROTEIN 1"/>
    <property type="match status" value="1"/>
</dbReference>
<name>A0AAU0ULK3_9FIRM</name>
<feature type="domain" description="GH18" evidence="2">
    <location>
        <begin position="245"/>
        <end position="562"/>
    </location>
</feature>
<evidence type="ECO:0000256" key="1">
    <source>
        <dbReference type="SAM" id="Phobius"/>
    </source>
</evidence>
<keyword evidence="1" id="KW-1133">Transmembrane helix</keyword>
<proteinExistence type="predicted"/>